<dbReference type="AlphaFoldDB" id="A0A1E3QPG5"/>
<evidence type="ECO:0000313" key="2">
    <source>
        <dbReference type="EMBL" id="ODQ79540.1"/>
    </source>
</evidence>
<dbReference type="PANTHER" id="PTHR13848">
    <property type="entry name" value="PROTEIN YIPPEE-LIKE CG15309-RELATED"/>
    <property type="match status" value="1"/>
</dbReference>
<proteinExistence type="predicted"/>
<organism evidence="2 3">
    <name type="scientific">Babjeviella inositovora NRRL Y-12698</name>
    <dbReference type="NCBI Taxonomy" id="984486"/>
    <lineage>
        <taxon>Eukaryota</taxon>
        <taxon>Fungi</taxon>
        <taxon>Dikarya</taxon>
        <taxon>Ascomycota</taxon>
        <taxon>Saccharomycotina</taxon>
        <taxon>Pichiomycetes</taxon>
        <taxon>Serinales incertae sedis</taxon>
        <taxon>Babjeviella</taxon>
    </lineage>
</organism>
<dbReference type="OrthoDB" id="6407410at2759"/>
<gene>
    <name evidence="2" type="ORF">BABINDRAFT_161930</name>
</gene>
<name>A0A1E3QPG5_9ASCO</name>
<keyword evidence="3" id="KW-1185">Reference proteome</keyword>
<protein>
    <recommendedName>
        <fullName evidence="1">Yippee domain-containing protein</fullName>
    </recommendedName>
</protein>
<dbReference type="EMBL" id="KV454432">
    <property type="protein sequence ID" value="ODQ79540.1"/>
    <property type="molecule type" value="Genomic_DNA"/>
</dbReference>
<dbReference type="RefSeq" id="XP_018984868.1">
    <property type="nucleotide sequence ID" value="XM_019129083.1"/>
</dbReference>
<evidence type="ECO:0000313" key="3">
    <source>
        <dbReference type="Proteomes" id="UP000094336"/>
    </source>
</evidence>
<dbReference type="Proteomes" id="UP000094336">
    <property type="component" value="Unassembled WGS sequence"/>
</dbReference>
<dbReference type="STRING" id="984486.A0A1E3QPG5"/>
<reference evidence="3" key="1">
    <citation type="submission" date="2016-05" db="EMBL/GenBank/DDBJ databases">
        <title>Comparative genomics of biotechnologically important yeasts.</title>
        <authorList>
            <consortium name="DOE Joint Genome Institute"/>
            <person name="Riley R."/>
            <person name="Haridas S."/>
            <person name="Wolfe K.H."/>
            <person name="Lopes M.R."/>
            <person name="Hittinger C.T."/>
            <person name="Goker M."/>
            <person name="Salamov A."/>
            <person name="Wisecaver J."/>
            <person name="Long T.M."/>
            <person name="Aerts A.L."/>
            <person name="Barry K."/>
            <person name="Choi C."/>
            <person name="Clum A."/>
            <person name="Coughlan A.Y."/>
            <person name="Deshpande S."/>
            <person name="Douglass A.P."/>
            <person name="Hanson S.J."/>
            <person name="Klenk H.-P."/>
            <person name="Labutti K."/>
            <person name="Lapidus A."/>
            <person name="Lindquist E."/>
            <person name="Lipzen A."/>
            <person name="Meier-Kolthoff J.P."/>
            <person name="Ohm R.A."/>
            <person name="Otillar R.P."/>
            <person name="Pangilinan J."/>
            <person name="Peng Y."/>
            <person name="Rokas A."/>
            <person name="Rosa C.A."/>
            <person name="Scheuner C."/>
            <person name="Sibirny A.A."/>
            <person name="Slot J.C."/>
            <person name="Stielow J.B."/>
            <person name="Sun H."/>
            <person name="Kurtzman C.P."/>
            <person name="Blackwell M."/>
            <person name="Grigoriev I.V."/>
            <person name="Jeffries T.W."/>
        </authorList>
    </citation>
    <scope>NUCLEOTIDE SEQUENCE [LARGE SCALE GENOMIC DNA]</scope>
    <source>
        <strain evidence="3">NRRL Y-12698</strain>
    </source>
</reference>
<sequence length="262" mass="29413">MGIPYQEFYRLTPKRHKLYRCSTCHADLLLPSHIISDNFQGDHGKGFLVDFKKLLNVEVIPPHLLCQSKRRGSVNNEPSTSACEADVLSDASDSDDGVCHWGNGIKEVKMTTGTYLITDIECALCKTKIGWKYLRAVNNPDNLYKEGKCLVERALIELVDGLSDCSATPRKIDDEADFIKAEMAKARARLSISTGTGYWMDVERRHGSGSIAVPSFTSHEVSGSFIQIVNLGFPTRRHGLSRAERIRNFLEYTERGPVRFEE</sequence>
<dbReference type="GeneID" id="30146936"/>
<accession>A0A1E3QPG5</accession>
<dbReference type="InterPro" id="IPR039058">
    <property type="entry name" value="Yippee_fam"/>
</dbReference>
<evidence type="ECO:0000259" key="1">
    <source>
        <dbReference type="PROSITE" id="PS51792"/>
    </source>
</evidence>
<dbReference type="InterPro" id="IPR034751">
    <property type="entry name" value="Yippee"/>
</dbReference>
<dbReference type="PROSITE" id="PS51792">
    <property type="entry name" value="YIPPEE"/>
    <property type="match status" value="1"/>
</dbReference>
<feature type="domain" description="Yippee" evidence="1">
    <location>
        <begin position="17"/>
        <end position="160"/>
    </location>
</feature>